<reference evidence="1" key="1">
    <citation type="submission" date="2021-06" db="EMBL/GenBank/DDBJ databases">
        <authorList>
            <person name="Kallberg Y."/>
            <person name="Tangrot J."/>
            <person name="Rosling A."/>
        </authorList>
    </citation>
    <scope>NUCLEOTIDE SEQUENCE</scope>
    <source>
        <strain evidence="1">AU212A</strain>
    </source>
</reference>
<accession>A0ACA9PL49</accession>
<name>A0ACA9PL49_9GLOM</name>
<evidence type="ECO:0000313" key="1">
    <source>
        <dbReference type="EMBL" id="CAG8713751.1"/>
    </source>
</evidence>
<feature type="non-terminal residue" evidence="1">
    <location>
        <position position="204"/>
    </location>
</feature>
<proteinExistence type="predicted"/>
<gene>
    <name evidence="1" type="ORF">SCALOS_LOCUS10975</name>
</gene>
<sequence>IASWKDVNIYALKQSAQKTHRHLSKCIRKYRDVLDKPITDIIASCQMDLSKCQFKSDSSNITEYFTCKCPEDWISNIIPVDSSETILELQITLSKKILPAPDRFINIDKTLEKLRYYCLNEILLCKPICKKPILDNFATEIITRIKTLQEETNCIINKDKRNYIKNLKLVKKKSLVDLLKELKRIGLHVYPNTKIIKQQQDLVG</sequence>
<evidence type="ECO:0000313" key="2">
    <source>
        <dbReference type="Proteomes" id="UP000789860"/>
    </source>
</evidence>
<dbReference type="EMBL" id="CAJVPM010044286">
    <property type="protein sequence ID" value="CAG8713751.1"/>
    <property type="molecule type" value="Genomic_DNA"/>
</dbReference>
<organism evidence="1 2">
    <name type="scientific">Scutellospora calospora</name>
    <dbReference type="NCBI Taxonomy" id="85575"/>
    <lineage>
        <taxon>Eukaryota</taxon>
        <taxon>Fungi</taxon>
        <taxon>Fungi incertae sedis</taxon>
        <taxon>Mucoromycota</taxon>
        <taxon>Glomeromycotina</taxon>
        <taxon>Glomeromycetes</taxon>
        <taxon>Diversisporales</taxon>
        <taxon>Gigasporaceae</taxon>
        <taxon>Scutellospora</taxon>
    </lineage>
</organism>
<protein>
    <submittedName>
        <fullName evidence="1">1946_t:CDS:1</fullName>
    </submittedName>
</protein>
<feature type="non-terminal residue" evidence="1">
    <location>
        <position position="1"/>
    </location>
</feature>
<keyword evidence="2" id="KW-1185">Reference proteome</keyword>
<comment type="caution">
    <text evidence="1">The sequence shown here is derived from an EMBL/GenBank/DDBJ whole genome shotgun (WGS) entry which is preliminary data.</text>
</comment>
<dbReference type="Proteomes" id="UP000789860">
    <property type="component" value="Unassembled WGS sequence"/>
</dbReference>